<dbReference type="SUPFAM" id="SSF54928">
    <property type="entry name" value="RNA-binding domain, RBD"/>
    <property type="match status" value="1"/>
</dbReference>
<feature type="compositionally biased region" description="Polar residues" evidence="4">
    <location>
        <begin position="72"/>
        <end position="90"/>
    </location>
</feature>
<protein>
    <recommendedName>
        <fullName evidence="5">RRM domain-containing protein</fullName>
    </recommendedName>
</protein>
<dbReference type="SMART" id="SM00360">
    <property type="entry name" value="RRM"/>
    <property type="match status" value="1"/>
</dbReference>
<evidence type="ECO:0000256" key="3">
    <source>
        <dbReference type="PROSITE-ProRule" id="PRU00176"/>
    </source>
</evidence>
<accession>A0A448XG77</accession>
<evidence type="ECO:0000256" key="2">
    <source>
        <dbReference type="ARBA" id="ARBA00022884"/>
    </source>
</evidence>
<dbReference type="Pfam" id="PF00076">
    <property type="entry name" value="RRM_1"/>
    <property type="match status" value="1"/>
</dbReference>
<dbReference type="PROSITE" id="PS50102">
    <property type="entry name" value="RRM"/>
    <property type="match status" value="1"/>
</dbReference>
<dbReference type="InterPro" id="IPR000504">
    <property type="entry name" value="RRM_dom"/>
</dbReference>
<dbReference type="PANTHER" id="PTHR23236:SF119">
    <property type="entry name" value="NUCLEAR RNA-BINDING PROTEIN SART-3"/>
    <property type="match status" value="1"/>
</dbReference>
<evidence type="ECO:0000313" key="7">
    <source>
        <dbReference type="Proteomes" id="UP000784294"/>
    </source>
</evidence>
<feature type="compositionally biased region" description="Low complexity" evidence="4">
    <location>
        <begin position="23"/>
        <end position="41"/>
    </location>
</feature>
<dbReference type="InterPro" id="IPR035979">
    <property type="entry name" value="RBD_domain_sf"/>
</dbReference>
<keyword evidence="1" id="KW-0677">Repeat</keyword>
<dbReference type="OrthoDB" id="439639at2759"/>
<evidence type="ECO:0000313" key="6">
    <source>
        <dbReference type="EMBL" id="VEL36051.1"/>
    </source>
</evidence>
<dbReference type="Gene3D" id="3.30.70.330">
    <property type="match status" value="1"/>
</dbReference>
<evidence type="ECO:0000256" key="1">
    <source>
        <dbReference type="ARBA" id="ARBA00022737"/>
    </source>
</evidence>
<evidence type="ECO:0000256" key="4">
    <source>
        <dbReference type="SAM" id="MobiDB-lite"/>
    </source>
</evidence>
<reference evidence="6" key="1">
    <citation type="submission" date="2018-11" db="EMBL/GenBank/DDBJ databases">
        <authorList>
            <consortium name="Pathogen Informatics"/>
        </authorList>
    </citation>
    <scope>NUCLEOTIDE SEQUENCE</scope>
</reference>
<dbReference type="AlphaFoldDB" id="A0A448XG77"/>
<dbReference type="Proteomes" id="UP000784294">
    <property type="component" value="Unassembled WGS sequence"/>
</dbReference>
<proteinExistence type="predicted"/>
<dbReference type="PANTHER" id="PTHR23236">
    <property type="entry name" value="EUKARYOTIC TRANSLATION INITIATION FACTOR 4B/4H"/>
    <property type="match status" value="1"/>
</dbReference>
<feature type="domain" description="RRM" evidence="5">
    <location>
        <begin position="117"/>
        <end position="195"/>
    </location>
</feature>
<dbReference type="InterPro" id="IPR012677">
    <property type="entry name" value="Nucleotide-bd_a/b_plait_sf"/>
</dbReference>
<feature type="compositionally biased region" description="Polar residues" evidence="4">
    <location>
        <begin position="53"/>
        <end position="65"/>
    </location>
</feature>
<keyword evidence="7" id="KW-1185">Reference proteome</keyword>
<name>A0A448XG77_9PLAT</name>
<sequence length="196" mass="21516">MTVTHESNESAIPPSTKFIKRSLSSTSLSANSSSGDISSSSLPKKKHKFSEAPQFTTSKSLNSNLQDKKENLSSGSKAGDSSDTGRPNYTSLTIPNLQQFVAKQRPTHIPHHNMNARILIVRNVPFQASREEIHKLFEPVDGLVEVRLPKKATGGHRGFAFVEFLSAAQAKAAMEAFSGDTHFFGRRLVMDFAQEN</sequence>
<gene>
    <name evidence="6" type="ORF">PXEA_LOCUS29491</name>
</gene>
<feature type="region of interest" description="Disordered" evidence="4">
    <location>
        <begin position="23"/>
        <end position="90"/>
    </location>
</feature>
<comment type="caution">
    <text evidence="6">The sequence shown here is derived from an EMBL/GenBank/DDBJ whole genome shotgun (WGS) entry which is preliminary data.</text>
</comment>
<keyword evidence="2 3" id="KW-0694">RNA-binding</keyword>
<organism evidence="6 7">
    <name type="scientific">Protopolystoma xenopodis</name>
    <dbReference type="NCBI Taxonomy" id="117903"/>
    <lineage>
        <taxon>Eukaryota</taxon>
        <taxon>Metazoa</taxon>
        <taxon>Spiralia</taxon>
        <taxon>Lophotrochozoa</taxon>
        <taxon>Platyhelminthes</taxon>
        <taxon>Monogenea</taxon>
        <taxon>Polyopisthocotylea</taxon>
        <taxon>Polystomatidea</taxon>
        <taxon>Polystomatidae</taxon>
        <taxon>Protopolystoma</taxon>
    </lineage>
</organism>
<evidence type="ECO:0000259" key="5">
    <source>
        <dbReference type="PROSITE" id="PS50102"/>
    </source>
</evidence>
<dbReference type="GO" id="GO:0003723">
    <property type="term" value="F:RNA binding"/>
    <property type="evidence" value="ECO:0007669"/>
    <property type="project" value="UniProtKB-UniRule"/>
</dbReference>
<dbReference type="EMBL" id="CAAALY010251288">
    <property type="protein sequence ID" value="VEL36051.1"/>
    <property type="molecule type" value="Genomic_DNA"/>
</dbReference>